<dbReference type="InterPro" id="IPR054351">
    <property type="entry name" value="NADH_UbQ_OxRdtase_ferredoxin"/>
</dbReference>
<keyword evidence="12" id="KW-0520">NAD</keyword>
<dbReference type="FunFam" id="3.10.20.740:FF:000004">
    <property type="entry name" value="NADH-quinone oxidoreductase"/>
    <property type="match status" value="1"/>
</dbReference>
<dbReference type="InterPro" id="IPR006963">
    <property type="entry name" value="Mopterin_OxRdtase_4Fe-4S_dom"/>
</dbReference>
<evidence type="ECO:0000256" key="6">
    <source>
        <dbReference type="ARBA" id="ARBA00022723"/>
    </source>
</evidence>
<dbReference type="SUPFAM" id="SSF53706">
    <property type="entry name" value="Formate dehydrogenase/DMSO reductase, domains 1-3"/>
    <property type="match status" value="1"/>
</dbReference>
<dbReference type="Pfam" id="PF10588">
    <property type="entry name" value="NADH-G_4Fe-4S_3"/>
    <property type="match status" value="1"/>
</dbReference>
<evidence type="ECO:0000256" key="9">
    <source>
        <dbReference type="ARBA" id="ARBA00023002"/>
    </source>
</evidence>
<evidence type="ECO:0000256" key="8">
    <source>
        <dbReference type="ARBA" id="ARBA00022967"/>
    </source>
</evidence>
<dbReference type="Pfam" id="PF01568">
    <property type="entry name" value="Molydop_binding"/>
    <property type="match status" value="1"/>
</dbReference>
<dbReference type="PROSITE" id="PS51669">
    <property type="entry name" value="4FE4S_MOW_BIS_MGD"/>
    <property type="match status" value="1"/>
</dbReference>
<dbReference type="Pfam" id="PF04879">
    <property type="entry name" value="Molybdop_Fe4S4"/>
    <property type="match status" value="1"/>
</dbReference>
<feature type="domain" description="4Fe-4S Mo/W bis-MGD-type" evidence="17">
    <location>
        <begin position="217"/>
        <end position="272"/>
    </location>
</feature>
<keyword evidence="8" id="KW-1278">Translocase</keyword>
<dbReference type="GO" id="GO:0003954">
    <property type="term" value="F:NADH dehydrogenase activity"/>
    <property type="evidence" value="ECO:0007669"/>
    <property type="project" value="TreeGrafter"/>
</dbReference>
<evidence type="ECO:0000256" key="10">
    <source>
        <dbReference type="ARBA" id="ARBA00023004"/>
    </source>
</evidence>
<dbReference type="Gene3D" id="3.40.50.740">
    <property type="match status" value="1"/>
</dbReference>
<dbReference type="PANTHER" id="PTHR43105">
    <property type="entry name" value="RESPIRATORY NITRATE REDUCTASE"/>
    <property type="match status" value="1"/>
</dbReference>
<dbReference type="PROSITE" id="PS51379">
    <property type="entry name" value="4FE4S_FER_2"/>
    <property type="match status" value="2"/>
</dbReference>
<keyword evidence="11" id="KW-0411">Iron-sulfur</keyword>
<dbReference type="GO" id="GO:0051539">
    <property type="term" value="F:4 iron, 4 sulfur cluster binding"/>
    <property type="evidence" value="ECO:0007669"/>
    <property type="project" value="UniProtKB-KW"/>
</dbReference>
<dbReference type="PROSITE" id="PS51085">
    <property type="entry name" value="2FE2S_FER_2"/>
    <property type="match status" value="1"/>
</dbReference>
<dbReference type="InterPro" id="IPR050123">
    <property type="entry name" value="Prok_molybdopt-oxidoreductase"/>
</dbReference>
<comment type="subcellular location">
    <subcellularLocation>
        <location evidence="2">Membrane</location>
    </subcellularLocation>
</comment>
<keyword evidence="4" id="KW-0004">4Fe-4S</keyword>
<protein>
    <submittedName>
        <fullName evidence="19">2Fe-2S iron-sulfur cluster binding domain-containing protein</fullName>
    </submittedName>
</protein>
<comment type="caution">
    <text evidence="19">The sequence shown here is derived from an EMBL/GenBank/DDBJ whole genome shotgun (WGS) entry which is preliminary data.</text>
</comment>
<evidence type="ECO:0000256" key="12">
    <source>
        <dbReference type="ARBA" id="ARBA00023027"/>
    </source>
</evidence>
<dbReference type="GO" id="GO:0016020">
    <property type="term" value="C:membrane"/>
    <property type="evidence" value="ECO:0007669"/>
    <property type="project" value="UniProtKB-SubCell"/>
</dbReference>
<keyword evidence="13" id="KW-0472">Membrane</keyword>
<keyword evidence="9" id="KW-0560">Oxidoreductase</keyword>
<comment type="cofactor">
    <cofactor evidence="14">
        <name>[2Fe-2S] cluster</name>
        <dbReference type="ChEBI" id="CHEBI:190135"/>
    </cofactor>
</comment>
<evidence type="ECO:0000256" key="11">
    <source>
        <dbReference type="ARBA" id="ARBA00023014"/>
    </source>
</evidence>
<dbReference type="CDD" id="cd00207">
    <property type="entry name" value="fer2"/>
    <property type="match status" value="1"/>
</dbReference>
<gene>
    <name evidence="19" type="ORF">ENV54_00370</name>
</gene>
<evidence type="ECO:0000256" key="2">
    <source>
        <dbReference type="ARBA" id="ARBA00004370"/>
    </source>
</evidence>
<name>A0A7C4EQN7_9BACT</name>
<comment type="cofactor">
    <cofactor evidence="1">
        <name>[4Fe-4S] cluster</name>
        <dbReference type="ChEBI" id="CHEBI:49883"/>
    </cofactor>
</comment>
<dbReference type="SUPFAM" id="SSF50692">
    <property type="entry name" value="ADC-like"/>
    <property type="match status" value="1"/>
</dbReference>
<evidence type="ECO:0000259" key="16">
    <source>
        <dbReference type="PROSITE" id="PS51379"/>
    </source>
</evidence>
<dbReference type="InterPro" id="IPR006656">
    <property type="entry name" value="Mopterin_OxRdtase"/>
</dbReference>
<dbReference type="Pfam" id="PF22117">
    <property type="entry name" value="Fer4_Nqo3"/>
    <property type="match status" value="1"/>
</dbReference>
<dbReference type="GO" id="GO:0046872">
    <property type="term" value="F:metal ion binding"/>
    <property type="evidence" value="ECO:0007669"/>
    <property type="project" value="UniProtKB-KW"/>
</dbReference>
<evidence type="ECO:0000259" key="17">
    <source>
        <dbReference type="PROSITE" id="PS51669"/>
    </source>
</evidence>
<dbReference type="InterPro" id="IPR019574">
    <property type="entry name" value="NADH_UbQ_OxRdtase_Gsu_4Fe4S-bd"/>
</dbReference>
<evidence type="ECO:0000256" key="3">
    <source>
        <dbReference type="ARBA" id="ARBA00005404"/>
    </source>
</evidence>
<dbReference type="PIRSF" id="PIRSF036643">
    <property type="entry name" value="FDH_alpha"/>
    <property type="match status" value="1"/>
</dbReference>
<dbReference type="Gene3D" id="3.10.20.740">
    <property type="match status" value="1"/>
</dbReference>
<organism evidence="19">
    <name type="scientific">Desulfomonile tiedjei</name>
    <dbReference type="NCBI Taxonomy" id="2358"/>
    <lineage>
        <taxon>Bacteria</taxon>
        <taxon>Pseudomonadati</taxon>
        <taxon>Thermodesulfobacteriota</taxon>
        <taxon>Desulfomonilia</taxon>
        <taxon>Desulfomonilales</taxon>
        <taxon>Desulfomonilaceae</taxon>
        <taxon>Desulfomonile</taxon>
    </lineage>
</organism>
<dbReference type="SUPFAM" id="SSF54862">
    <property type="entry name" value="4Fe-4S ferredoxins"/>
    <property type="match status" value="1"/>
</dbReference>
<dbReference type="FunFam" id="3.30.70.20:FF:000035">
    <property type="entry name" value="Iron hydrogenase 1"/>
    <property type="match status" value="1"/>
</dbReference>
<dbReference type="PROSITE" id="PS51839">
    <property type="entry name" value="4FE4S_HC3"/>
    <property type="match status" value="1"/>
</dbReference>
<dbReference type="Pfam" id="PF00384">
    <property type="entry name" value="Molybdopterin"/>
    <property type="match status" value="1"/>
</dbReference>
<evidence type="ECO:0000256" key="1">
    <source>
        <dbReference type="ARBA" id="ARBA00001966"/>
    </source>
</evidence>
<feature type="domain" description="4Fe-4S ferredoxin-type" evidence="16">
    <location>
        <begin position="176"/>
        <end position="208"/>
    </location>
</feature>
<sequence>MVTLTIDGIEVSVERGASILEAAQKAGVKIPTLCHDKRLIPYGACRLCMVEVTQRGRTRSMPACFNPARDGMVVATQTPKLIQSRRMQLMLLLRSHPLLCPSCDAAGNCKLQELVHEYEIEELPFNRETRYFSVDNDSHFIRFNMNLCIRCGMCVRICDEVQGQRELSFINRGMLTEVSTDFGRPLDCEFCGQCADICPVGAIKSKWLVGTGRVFELKKTTTTCSFCSLGCSLTLGQKAGKIVWVSSSPESPNEGNLCVKGRYGWPYVYSEHRLTKPLIKKEGKLQEVGWDEALKFVADGFSRIKKQSGPRSLAALGSERLTNEEAYVFNRFVRTVLETPHLDHAGGYAYRSLVDGLGPSLGFPATTNSLREIRKADVILLLGADLHETHPVAKNEVILATGRHKARAIVVGPIQTKLTERTGMFLPVPPGAEYVLANSMLNVIIEEGLYDRAALDLRSEGFDSLVESLKAYSPEQVGQSLGLEPERIRDAARSYATARHAVIVMTAGMNRSGNETATAQAAANLALVTGHIGKEANGVYILGEKANAQGAIDMGLAPDLLPGFASVEAQADRERFESVWGSPLPAEKGFSAQEILIKSSSKDIKGLYVVGENPVDTYPDRLQTENALQTLDFLVVQDLFLTATARMAHAVLPVASFVEKSGTVTSADRRIQRLRPSETLASGKTDLEIFTALAALMGKPSLTYNGPEQVMNEIAALVAPYGGITYDRIGECGICWPCVDSEDPGKEILYEGGFPQGKAKLTPASPMYPVEAGGAGFRLIVSIQKFHSGSMSEHSASLMSVCPEGIAEMNPLDLKNLGISDGATVRIANSYGISVRMKVKASDRALQGYVIAPGHFSSIKLNSLTRWETPIVKVQVEQA</sequence>
<dbReference type="PROSITE" id="PS00198">
    <property type="entry name" value="4FE4S_FER_1"/>
    <property type="match status" value="1"/>
</dbReference>
<dbReference type="InterPro" id="IPR036010">
    <property type="entry name" value="2Fe-2S_ferredoxin-like_sf"/>
</dbReference>
<dbReference type="InterPro" id="IPR001041">
    <property type="entry name" value="2Fe-2S_ferredoxin-type"/>
</dbReference>
<dbReference type="AlphaFoldDB" id="A0A7C4EQN7"/>
<evidence type="ECO:0000313" key="19">
    <source>
        <dbReference type="EMBL" id="HGH59729.1"/>
    </source>
</evidence>
<keyword evidence="5" id="KW-0001">2Fe-2S</keyword>
<evidence type="ECO:0000256" key="13">
    <source>
        <dbReference type="ARBA" id="ARBA00023136"/>
    </source>
</evidence>
<dbReference type="InterPro" id="IPR017896">
    <property type="entry name" value="4Fe4S_Fe-S-bd"/>
</dbReference>
<dbReference type="SMART" id="SM00929">
    <property type="entry name" value="NADH-G_4Fe-4S_3"/>
    <property type="match status" value="1"/>
</dbReference>
<dbReference type="Gene3D" id="2.20.25.90">
    <property type="entry name" value="ADC-like domains"/>
    <property type="match status" value="1"/>
</dbReference>
<dbReference type="EMBL" id="DTGT01000012">
    <property type="protein sequence ID" value="HGH59729.1"/>
    <property type="molecule type" value="Genomic_DNA"/>
</dbReference>
<keyword evidence="10" id="KW-0408">Iron</keyword>
<evidence type="ECO:0000256" key="14">
    <source>
        <dbReference type="ARBA" id="ARBA00034078"/>
    </source>
</evidence>
<feature type="domain" description="4Fe-4S ferredoxin-type" evidence="16">
    <location>
        <begin position="139"/>
        <end position="158"/>
    </location>
</feature>
<dbReference type="InterPro" id="IPR006657">
    <property type="entry name" value="MoPterin_dinucl-bd_dom"/>
</dbReference>
<keyword evidence="7" id="KW-0677">Repeat</keyword>
<dbReference type="SMART" id="SM00926">
    <property type="entry name" value="Molybdop_Fe4S4"/>
    <property type="match status" value="1"/>
</dbReference>
<reference evidence="19" key="1">
    <citation type="journal article" date="2020" name="mSystems">
        <title>Genome- and Community-Level Interaction Insights into Carbon Utilization and Element Cycling Functions of Hydrothermarchaeota in Hydrothermal Sediment.</title>
        <authorList>
            <person name="Zhou Z."/>
            <person name="Liu Y."/>
            <person name="Xu W."/>
            <person name="Pan J."/>
            <person name="Luo Z.H."/>
            <person name="Li M."/>
        </authorList>
    </citation>
    <scope>NUCLEOTIDE SEQUENCE [LARGE SCALE GENOMIC DNA]</scope>
    <source>
        <strain evidence="19">SpSt-769</strain>
    </source>
</reference>
<dbReference type="GO" id="GO:0051537">
    <property type="term" value="F:2 iron, 2 sulfur cluster binding"/>
    <property type="evidence" value="ECO:0007669"/>
    <property type="project" value="UniProtKB-KW"/>
</dbReference>
<evidence type="ECO:0000256" key="4">
    <source>
        <dbReference type="ARBA" id="ARBA00022485"/>
    </source>
</evidence>
<dbReference type="GO" id="GO:0022904">
    <property type="term" value="P:respiratory electron transport chain"/>
    <property type="evidence" value="ECO:0007669"/>
    <property type="project" value="TreeGrafter"/>
</dbReference>
<accession>A0A7C4EQN7</accession>
<dbReference type="PANTHER" id="PTHR43105:SF14">
    <property type="entry name" value="FORMATE DEHYDROGENASE H"/>
    <property type="match status" value="1"/>
</dbReference>
<dbReference type="Gene3D" id="3.30.70.20">
    <property type="match status" value="1"/>
</dbReference>
<dbReference type="Gene3D" id="3.40.228.10">
    <property type="entry name" value="Dimethylsulfoxide Reductase, domain 2"/>
    <property type="match status" value="1"/>
</dbReference>
<evidence type="ECO:0000259" key="18">
    <source>
        <dbReference type="PROSITE" id="PS51839"/>
    </source>
</evidence>
<comment type="similarity">
    <text evidence="3">Belongs to the complex I 75 kDa subunit family.</text>
</comment>
<keyword evidence="6" id="KW-0479">Metal-binding</keyword>
<dbReference type="InterPro" id="IPR009010">
    <property type="entry name" value="Asp_de-COase-like_dom_sf"/>
</dbReference>
<dbReference type="Pfam" id="PF13510">
    <property type="entry name" value="Fer2_4"/>
    <property type="match status" value="1"/>
</dbReference>
<evidence type="ECO:0000256" key="5">
    <source>
        <dbReference type="ARBA" id="ARBA00022714"/>
    </source>
</evidence>
<dbReference type="Gene3D" id="2.40.40.20">
    <property type="match status" value="1"/>
</dbReference>
<dbReference type="GO" id="GO:0043546">
    <property type="term" value="F:molybdopterin cofactor binding"/>
    <property type="evidence" value="ECO:0007669"/>
    <property type="project" value="InterPro"/>
</dbReference>
<feature type="domain" description="4Fe-4S His(Cys)3-ligated-type" evidence="18">
    <location>
        <begin position="80"/>
        <end position="119"/>
    </location>
</feature>
<dbReference type="InterPro" id="IPR017900">
    <property type="entry name" value="4Fe4S_Fe_S_CS"/>
</dbReference>
<evidence type="ECO:0000259" key="15">
    <source>
        <dbReference type="PROSITE" id="PS51085"/>
    </source>
</evidence>
<proteinExistence type="inferred from homology"/>
<dbReference type="SUPFAM" id="SSF54292">
    <property type="entry name" value="2Fe-2S ferredoxin-like"/>
    <property type="match status" value="1"/>
</dbReference>
<feature type="domain" description="2Fe-2S ferredoxin-type" evidence="15">
    <location>
        <begin position="1"/>
        <end position="80"/>
    </location>
</feature>
<evidence type="ECO:0000256" key="7">
    <source>
        <dbReference type="ARBA" id="ARBA00022737"/>
    </source>
</evidence>